<dbReference type="GO" id="GO:0000976">
    <property type="term" value="F:transcription cis-regulatory region binding"/>
    <property type="evidence" value="ECO:0007669"/>
    <property type="project" value="TreeGrafter"/>
</dbReference>
<dbReference type="GO" id="GO:0032993">
    <property type="term" value="C:protein-DNA complex"/>
    <property type="evidence" value="ECO:0007669"/>
    <property type="project" value="TreeGrafter"/>
</dbReference>
<dbReference type="FunFam" id="1.10.10.10:FF:000005">
    <property type="entry name" value="Two-component system response regulator"/>
    <property type="match status" value="1"/>
</dbReference>
<reference evidence="10 11" key="1">
    <citation type="submission" date="2018-06" db="EMBL/GenBank/DDBJ databases">
        <authorList>
            <consortium name="Pathogen Informatics"/>
            <person name="Doyle S."/>
        </authorList>
    </citation>
    <scope>NUCLEOTIDE SEQUENCE [LARGE SCALE GENOMIC DNA]</scope>
    <source>
        <strain evidence="10 11">NCTC13456</strain>
    </source>
</reference>
<evidence type="ECO:0000256" key="5">
    <source>
        <dbReference type="ARBA" id="ARBA00023163"/>
    </source>
</evidence>
<dbReference type="InterPro" id="IPR001867">
    <property type="entry name" value="OmpR/PhoB-type_DNA-bd"/>
</dbReference>
<dbReference type="Gene3D" id="6.10.250.690">
    <property type="match status" value="1"/>
</dbReference>
<dbReference type="AlphaFoldDB" id="A0A376G3F8"/>
<protein>
    <submittedName>
        <fullName evidence="10">Mycobacterial persistence regulator A</fullName>
    </submittedName>
</protein>
<evidence type="ECO:0000256" key="6">
    <source>
        <dbReference type="PROSITE-ProRule" id="PRU00169"/>
    </source>
</evidence>
<evidence type="ECO:0000256" key="4">
    <source>
        <dbReference type="ARBA" id="ARBA00023125"/>
    </source>
</evidence>
<evidence type="ECO:0000313" key="11">
    <source>
        <dbReference type="Proteomes" id="UP000254737"/>
    </source>
</evidence>
<gene>
    <name evidence="10" type="primary">mprA_1</name>
    <name evidence="10" type="ORF">NCTC13456_01217</name>
</gene>
<dbReference type="InterPro" id="IPR001789">
    <property type="entry name" value="Sig_transdc_resp-reg_receiver"/>
</dbReference>
<evidence type="ECO:0000256" key="7">
    <source>
        <dbReference type="PROSITE-ProRule" id="PRU01091"/>
    </source>
</evidence>
<dbReference type="PROSITE" id="PS51755">
    <property type="entry name" value="OMPR_PHOB"/>
    <property type="match status" value="1"/>
</dbReference>
<dbReference type="SMART" id="SM00862">
    <property type="entry name" value="Trans_reg_C"/>
    <property type="match status" value="1"/>
</dbReference>
<dbReference type="Proteomes" id="UP000254737">
    <property type="component" value="Unassembled WGS sequence"/>
</dbReference>
<keyword evidence="4 7" id="KW-0238">DNA-binding</keyword>
<dbReference type="GO" id="GO:0000156">
    <property type="term" value="F:phosphorelay response regulator activity"/>
    <property type="evidence" value="ECO:0007669"/>
    <property type="project" value="TreeGrafter"/>
</dbReference>
<keyword evidence="2" id="KW-0902">Two-component regulatory system</keyword>
<feature type="domain" description="Response regulatory" evidence="8">
    <location>
        <begin position="23"/>
        <end position="137"/>
    </location>
</feature>
<feature type="modified residue" description="4-aspartylphosphate" evidence="6">
    <location>
        <position position="72"/>
    </location>
</feature>
<evidence type="ECO:0000256" key="2">
    <source>
        <dbReference type="ARBA" id="ARBA00023012"/>
    </source>
</evidence>
<dbReference type="PANTHER" id="PTHR48111:SF22">
    <property type="entry name" value="REGULATOR OF RPOS"/>
    <property type="match status" value="1"/>
</dbReference>
<dbReference type="InterPro" id="IPR036388">
    <property type="entry name" value="WH-like_DNA-bd_sf"/>
</dbReference>
<dbReference type="FunFam" id="3.40.50.2300:FF:000001">
    <property type="entry name" value="DNA-binding response regulator PhoB"/>
    <property type="match status" value="1"/>
</dbReference>
<keyword evidence="3" id="KW-0805">Transcription regulation</keyword>
<dbReference type="InterPro" id="IPR011006">
    <property type="entry name" value="CheY-like_superfamily"/>
</dbReference>
<evidence type="ECO:0000313" key="10">
    <source>
        <dbReference type="EMBL" id="STD54824.1"/>
    </source>
</evidence>
<accession>A0A376G3F8</accession>
<keyword evidence="1 6" id="KW-0597">Phosphoprotein</keyword>
<dbReference type="Gene3D" id="3.40.50.2300">
    <property type="match status" value="1"/>
</dbReference>
<organism evidence="10 11">
    <name type="scientific">Empedobacter falsenii</name>
    <dbReference type="NCBI Taxonomy" id="343874"/>
    <lineage>
        <taxon>Bacteria</taxon>
        <taxon>Pseudomonadati</taxon>
        <taxon>Bacteroidota</taxon>
        <taxon>Flavobacteriia</taxon>
        <taxon>Flavobacteriales</taxon>
        <taxon>Weeksellaceae</taxon>
        <taxon>Empedobacter</taxon>
    </lineage>
</organism>
<evidence type="ECO:0000256" key="3">
    <source>
        <dbReference type="ARBA" id="ARBA00023015"/>
    </source>
</evidence>
<dbReference type="EMBL" id="UFXS01000001">
    <property type="protein sequence ID" value="STD54824.1"/>
    <property type="molecule type" value="Genomic_DNA"/>
</dbReference>
<dbReference type="SMART" id="SM00448">
    <property type="entry name" value="REC"/>
    <property type="match status" value="1"/>
</dbReference>
<evidence type="ECO:0000259" key="8">
    <source>
        <dbReference type="PROSITE" id="PS50110"/>
    </source>
</evidence>
<dbReference type="Gene3D" id="1.10.10.10">
    <property type="entry name" value="Winged helix-like DNA-binding domain superfamily/Winged helix DNA-binding domain"/>
    <property type="match status" value="1"/>
</dbReference>
<dbReference type="Pfam" id="PF00486">
    <property type="entry name" value="Trans_reg_C"/>
    <property type="match status" value="1"/>
</dbReference>
<dbReference type="STRING" id="343874.GCA_000805695_00372"/>
<dbReference type="PANTHER" id="PTHR48111">
    <property type="entry name" value="REGULATOR OF RPOS"/>
    <property type="match status" value="1"/>
</dbReference>
<keyword evidence="5" id="KW-0804">Transcription</keyword>
<dbReference type="CDD" id="cd00383">
    <property type="entry name" value="trans_reg_C"/>
    <property type="match status" value="1"/>
</dbReference>
<evidence type="ECO:0000259" key="9">
    <source>
        <dbReference type="PROSITE" id="PS51755"/>
    </source>
</evidence>
<feature type="DNA-binding region" description="OmpR/PhoB-type" evidence="7">
    <location>
        <begin position="147"/>
        <end position="245"/>
    </location>
</feature>
<feature type="domain" description="OmpR/PhoB-type" evidence="9">
    <location>
        <begin position="147"/>
        <end position="245"/>
    </location>
</feature>
<sequence length="250" mass="29272">MQIFLFDINGISLKLKPYFCSMHILVVEDDQRMSELIRRGLIENGFEVTVVYDGEMALKLALREEYDLIVSDIILPKLSGLDFCQEIKKQKPFLPIIMLTALGTTDDKVEGFDAGADDYMVKPFEMRELVARIGVLSKRNFNHNSQSFLLKYDTLEMNLHTKIIKREEKEIDLTPKEFRLLQYMLENKERVLSRNEIAENVWDTHFDTGTNFIDVYINYLRNKIDKHFSTKLIHTKTGQGFIFKKDENKS</sequence>
<dbReference type="GO" id="GO:0006355">
    <property type="term" value="P:regulation of DNA-templated transcription"/>
    <property type="evidence" value="ECO:0007669"/>
    <property type="project" value="InterPro"/>
</dbReference>
<evidence type="ECO:0000256" key="1">
    <source>
        <dbReference type="ARBA" id="ARBA00022553"/>
    </source>
</evidence>
<name>A0A376G3F8_9FLAO</name>
<proteinExistence type="predicted"/>
<dbReference type="CDD" id="cd19935">
    <property type="entry name" value="REC_OmpR_CusR-like"/>
    <property type="match status" value="1"/>
</dbReference>
<dbReference type="PROSITE" id="PS50110">
    <property type="entry name" value="RESPONSE_REGULATORY"/>
    <property type="match status" value="1"/>
</dbReference>
<dbReference type="SUPFAM" id="SSF52172">
    <property type="entry name" value="CheY-like"/>
    <property type="match status" value="1"/>
</dbReference>
<dbReference type="Pfam" id="PF00072">
    <property type="entry name" value="Response_reg"/>
    <property type="match status" value="1"/>
</dbReference>
<dbReference type="InterPro" id="IPR039420">
    <property type="entry name" value="WalR-like"/>
</dbReference>
<dbReference type="GO" id="GO:0005829">
    <property type="term" value="C:cytosol"/>
    <property type="evidence" value="ECO:0007669"/>
    <property type="project" value="TreeGrafter"/>
</dbReference>